<dbReference type="InterPro" id="IPR045864">
    <property type="entry name" value="aa-tRNA-synth_II/BPL/LPL"/>
</dbReference>
<dbReference type="NCBIfam" id="TIGR00121">
    <property type="entry name" value="birA_ligase"/>
    <property type="match status" value="1"/>
</dbReference>
<dbReference type="Gene3D" id="2.30.30.100">
    <property type="match status" value="1"/>
</dbReference>
<protein>
    <submittedName>
        <fullName evidence="3">BirA family transcriptional regulator, biotin operon repressor / biotin-[acetyl-CoA-carboxylase] ligase</fullName>
    </submittedName>
</protein>
<evidence type="ECO:0000256" key="1">
    <source>
        <dbReference type="ARBA" id="ARBA00022598"/>
    </source>
</evidence>
<sequence length="277" mass="29619">MPHSSDPKDDAIRRVVNRLMTDGVIASSDHRAELGSTNSEAVDWLRANMGDATSNWREQLPRLVITDCQTSGRGRQGRNWTAQTDGLAFSLISSGVHRLLSIAVGVAIAQSIEFVAGPTSCALKWPNDIWMNGCKVGGILIESVSVPRDESTAVDNPETVAIVGIGINVGSSPAIEGVQTSSVVEATGKVISRSELLTEIVPAVVSQFGDDEEKHDEAITEFTKRCVLKGSQVRCWINGAHVEGICEGISSTGELLIRTRNGIARCQSGEVSRVRPS</sequence>
<dbReference type="GO" id="GO:0016874">
    <property type="term" value="F:ligase activity"/>
    <property type="evidence" value="ECO:0007669"/>
    <property type="project" value="UniProtKB-KW"/>
</dbReference>
<dbReference type="PANTHER" id="PTHR12835">
    <property type="entry name" value="BIOTIN PROTEIN LIGASE"/>
    <property type="match status" value="1"/>
</dbReference>
<dbReference type="SUPFAM" id="SSF55681">
    <property type="entry name" value="Class II aaRS and biotin synthetases"/>
    <property type="match status" value="1"/>
</dbReference>
<evidence type="ECO:0000313" key="4">
    <source>
        <dbReference type="Proteomes" id="UP001158067"/>
    </source>
</evidence>
<dbReference type="EMBL" id="FXUG01000004">
    <property type="protein sequence ID" value="SMP54400.1"/>
    <property type="molecule type" value="Genomic_DNA"/>
</dbReference>
<dbReference type="Gene3D" id="3.30.930.10">
    <property type="entry name" value="Bira Bifunctional Protein, Domain 2"/>
    <property type="match status" value="1"/>
</dbReference>
<reference evidence="3 4" key="1">
    <citation type="submission" date="2017-05" db="EMBL/GenBank/DDBJ databases">
        <authorList>
            <person name="Varghese N."/>
            <person name="Submissions S."/>
        </authorList>
    </citation>
    <scope>NUCLEOTIDE SEQUENCE [LARGE SCALE GENOMIC DNA]</scope>
    <source>
        <strain evidence="3 4">DSM 25457</strain>
    </source>
</reference>
<evidence type="ECO:0000259" key="2">
    <source>
        <dbReference type="PROSITE" id="PS51733"/>
    </source>
</evidence>
<organism evidence="3 4">
    <name type="scientific">Neorhodopirellula lusitana</name>
    <dbReference type="NCBI Taxonomy" id="445327"/>
    <lineage>
        <taxon>Bacteria</taxon>
        <taxon>Pseudomonadati</taxon>
        <taxon>Planctomycetota</taxon>
        <taxon>Planctomycetia</taxon>
        <taxon>Pirellulales</taxon>
        <taxon>Pirellulaceae</taxon>
        <taxon>Neorhodopirellula</taxon>
    </lineage>
</organism>
<keyword evidence="1 3" id="KW-0436">Ligase</keyword>
<name>A0ABY1PZT1_9BACT</name>
<keyword evidence="4" id="KW-1185">Reference proteome</keyword>
<dbReference type="InterPro" id="IPR004408">
    <property type="entry name" value="Biotin_CoA_COase_ligase"/>
</dbReference>
<dbReference type="InterPro" id="IPR008988">
    <property type="entry name" value="Transcriptional_repressor_C"/>
</dbReference>
<dbReference type="Proteomes" id="UP001158067">
    <property type="component" value="Unassembled WGS sequence"/>
</dbReference>
<dbReference type="PROSITE" id="PS51733">
    <property type="entry name" value="BPL_LPL_CATALYTIC"/>
    <property type="match status" value="1"/>
</dbReference>
<evidence type="ECO:0000313" key="3">
    <source>
        <dbReference type="EMBL" id="SMP54400.1"/>
    </source>
</evidence>
<dbReference type="SUPFAM" id="SSF50037">
    <property type="entry name" value="C-terminal domain of transcriptional repressors"/>
    <property type="match status" value="1"/>
</dbReference>
<gene>
    <name evidence="3" type="ORF">SAMN06265222_104240</name>
</gene>
<feature type="domain" description="BPL/LPL catalytic" evidence="2">
    <location>
        <begin position="27"/>
        <end position="212"/>
    </location>
</feature>
<dbReference type="InterPro" id="IPR004143">
    <property type="entry name" value="BPL_LPL_catalytic"/>
</dbReference>
<comment type="caution">
    <text evidence="3">The sequence shown here is derived from an EMBL/GenBank/DDBJ whole genome shotgun (WGS) entry which is preliminary data.</text>
</comment>
<dbReference type="CDD" id="cd16442">
    <property type="entry name" value="BPL"/>
    <property type="match status" value="1"/>
</dbReference>
<accession>A0ABY1PZT1</accession>
<proteinExistence type="predicted"/>
<dbReference type="RefSeq" id="WP_283432422.1">
    <property type="nucleotide sequence ID" value="NZ_FXUG01000004.1"/>
</dbReference>
<dbReference type="Pfam" id="PF03099">
    <property type="entry name" value="BPL_LplA_LipB"/>
    <property type="match status" value="1"/>
</dbReference>
<dbReference type="PANTHER" id="PTHR12835:SF5">
    <property type="entry name" value="BIOTIN--PROTEIN LIGASE"/>
    <property type="match status" value="1"/>
</dbReference>